<proteinExistence type="predicted"/>
<dbReference type="AlphaFoldDB" id="A0A1I2AEB4"/>
<dbReference type="Proteomes" id="UP000198964">
    <property type="component" value="Unassembled WGS sequence"/>
</dbReference>
<dbReference type="InterPro" id="IPR036188">
    <property type="entry name" value="FAD/NAD-bd_sf"/>
</dbReference>
<dbReference type="STRING" id="655355.SAMN05216283_10190"/>
<evidence type="ECO:0000313" key="2">
    <source>
        <dbReference type="Proteomes" id="UP000198964"/>
    </source>
</evidence>
<keyword evidence="2" id="KW-1185">Reference proteome</keyword>
<protein>
    <submittedName>
        <fullName evidence="1">Uncharacterized protein</fullName>
    </submittedName>
</protein>
<organism evidence="1 2">
    <name type="scientific">Sunxiuqinia elliptica</name>
    <dbReference type="NCBI Taxonomy" id="655355"/>
    <lineage>
        <taxon>Bacteria</taxon>
        <taxon>Pseudomonadati</taxon>
        <taxon>Bacteroidota</taxon>
        <taxon>Bacteroidia</taxon>
        <taxon>Marinilabiliales</taxon>
        <taxon>Prolixibacteraceae</taxon>
        <taxon>Sunxiuqinia</taxon>
    </lineage>
</organism>
<name>A0A1I2AEB4_9BACT</name>
<dbReference type="EMBL" id="FONW01000001">
    <property type="protein sequence ID" value="SFE41898.1"/>
    <property type="molecule type" value="Genomic_DNA"/>
</dbReference>
<accession>A0A1I2AEB4</accession>
<reference evidence="1 2" key="1">
    <citation type="submission" date="2016-10" db="EMBL/GenBank/DDBJ databases">
        <authorList>
            <person name="de Groot N.N."/>
        </authorList>
    </citation>
    <scope>NUCLEOTIDE SEQUENCE [LARGE SCALE GENOMIC DNA]</scope>
    <source>
        <strain evidence="1 2">CGMCC 1.9156</strain>
    </source>
</reference>
<dbReference type="RefSeq" id="WP_093917851.1">
    <property type="nucleotide sequence ID" value="NZ_FONW01000001.1"/>
</dbReference>
<evidence type="ECO:0000313" key="1">
    <source>
        <dbReference type="EMBL" id="SFE41898.1"/>
    </source>
</evidence>
<dbReference type="SUPFAM" id="SSF51905">
    <property type="entry name" value="FAD/NAD(P)-binding domain"/>
    <property type="match status" value="1"/>
</dbReference>
<sequence length="320" mass="36775">MNSIMIVGLTALQKVYAYTPWSRKLSRPESLNDPDEVAEIIQQKLLDDSPCMIARFGANELATLVNWLGISEHRNRYLSFIKNESPAWWWNQNIISKMHEGAGFFPVETDSLEKFCHLMMEDMPLVDVLGSWLPGEHYFKRELKDAVRVQLLTLDPYWSQIPWTKALAGKKVLVIHPFTETIQKQYKKRELLFENELLPEFELLTIRAVQSIAGTKTPFSDWFEALNYMKRKIDETDFDVCIIGAGAYGFPLAAHVKRLGKKSFHIGGSLQLLFGIRGKRWEQGYHDVYDYAGLVNQHWVSPGSEEKPANADVVEGGCYW</sequence>
<gene>
    <name evidence="1" type="ORF">SAMN05216283_10190</name>
</gene>